<protein>
    <submittedName>
        <fullName evidence="1">Peroxiredoxin</fullName>
    </submittedName>
</protein>
<accession>A0A1S1U0B3</accession>
<reference evidence="1 2" key="1">
    <citation type="submission" date="2015-06" db="EMBL/GenBank/DDBJ databases">
        <title>Draft genome sequencing of a biphenyl-degrading bacterium, Janthinobacterium lividum MEG1.</title>
        <authorList>
            <person name="Shimodaira J."/>
            <person name="Hatta T."/>
        </authorList>
    </citation>
    <scope>NUCLEOTIDE SEQUENCE [LARGE SCALE GENOMIC DNA]</scope>
    <source>
        <strain evidence="1 2">MEG1</strain>
    </source>
</reference>
<dbReference type="PANTHER" id="PTHR42830:SF2">
    <property type="entry name" value="OSMC_OHR FAMILY PROTEIN"/>
    <property type="match status" value="1"/>
</dbReference>
<dbReference type="InterPro" id="IPR015946">
    <property type="entry name" value="KH_dom-like_a/b"/>
</dbReference>
<comment type="caution">
    <text evidence="1">The sequence shown here is derived from an EMBL/GenBank/DDBJ whole genome shotgun (WGS) entry which is preliminary data.</text>
</comment>
<dbReference type="EMBL" id="LFKP01000014">
    <property type="protein sequence ID" value="OHV93940.1"/>
    <property type="molecule type" value="Genomic_DNA"/>
</dbReference>
<proteinExistence type="predicted"/>
<dbReference type="InterPro" id="IPR052707">
    <property type="entry name" value="OsmC_Ohr_Peroxiredoxin"/>
</dbReference>
<dbReference type="RefSeq" id="WP_071079676.1">
    <property type="nucleotide sequence ID" value="NZ_LFKP01000014.1"/>
</dbReference>
<sequence length="153" mass="16456">MHQFFATVAWQRDGQDFAGQRYSRGHAWQFDGGLTVPASSSPLSVPLPMSVAANIDPEEALVAATSSCHMLFFLSLAAQRGYVIDDYRDDAVGELGKNAAGRLAMTRIVLRPRIVFSGAAPTPEALATLHHDAHERCYIANSLTADVVVEGVA</sequence>
<dbReference type="Proteomes" id="UP000179840">
    <property type="component" value="Unassembled WGS sequence"/>
</dbReference>
<evidence type="ECO:0000313" key="2">
    <source>
        <dbReference type="Proteomes" id="UP000179840"/>
    </source>
</evidence>
<organism evidence="1 2">
    <name type="scientific">Janthinobacterium lividum</name>
    <dbReference type="NCBI Taxonomy" id="29581"/>
    <lineage>
        <taxon>Bacteria</taxon>
        <taxon>Pseudomonadati</taxon>
        <taxon>Pseudomonadota</taxon>
        <taxon>Betaproteobacteria</taxon>
        <taxon>Burkholderiales</taxon>
        <taxon>Oxalobacteraceae</taxon>
        <taxon>Janthinobacterium</taxon>
    </lineage>
</organism>
<dbReference type="PANTHER" id="PTHR42830">
    <property type="entry name" value="OSMOTICALLY INDUCIBLE FAMILY PROTEIN"/>
    <property type="match status" value="1"/>
</dbReference>
<dbReference type="InterPro" id="IPR036102">
    <property type="entry name" value="OsmC/Ohrsf"/>
</dbReference>
<evidence type="ECO:0000313" key="1">
    <source>
        <dbReference type="EMBL" id="OHV93940.1"/>
    </source>
</evidence>
<dbReference type="InterPro" id="IPR003718">
    <property type="entry name" value="OsmC/Ohr_fam"/>
</dbReference>
<gene>
    <name evidence="1" type="ORF">AKG95_25405</name>
</gene>
<dbReference type="AlphaFoldDB" id="A0A1S1U0B3"/>
<name>A0A1S1U0B3_9BURK</name>
<dbReference type="SUPFAM" id="SSF82784">
    <property type="entry name" value="OsmC-like"/>
    <property type="match status" value="1"/>
</dbReference>
<dbReference type="Pfam" id="PF02566">
    <property type="entry name" value="OsmC"/>
    <property type="match status" value="1"/>
</dbReference>
<dbReference type="Gene3D" id="3.30.300.20">
    <property type="match status" value="1"/>
</dbReference>